<evidence type="ECO:0000313" key="4">
    <source>
        <dbReference type="Proteomes" id="UP000233654"/>
    </source>
</evidence>
<gene>
    <name evidence="3" type="ORF">CVT63_05435</name>
</gene>
<accession>A0A2N3G5D1</accession>
<evidence type="ECO:0000313" key="3">
    <source>
        <dbReference type="EMBL" id="PKQ27927.1"/>
    </source>
</evidence>
<name>A0A2N3G5D1_9ACTN</name>
<feature type="compositionally biased region" description="Low complexity" evidence="1">
    <location>
        <begin position="84"/>
        <end position="94"/>
    </location>
</feature>
<sequence length="292" mass="31113">MFNAYLNHGKADAELNYRTPRKQRLSVMIGSEKCESLQGGAIMNCARCGSHIPEESNSCPGCGLKLRAAPPPPVPLAKPPSPVQQDQRQDLPAQPAQPLPPGAYLAPGEIPLPGQYPSYGQAIGTKPPTKQKLPVAMIALIVAGILVIGVSAAVYFLVLKKTSPLTGPENVVIEYFDTLSSGRIESVNTLFAPDCQIPQDTLDKIAKKASESGENFKYENLVLETLTETATTATVHLKDMTISRNFDGKTETHKLSTVLLGDAKLVIGLKNVNGRWLLSGAPGGSLPIKPGP</sequence>
<dbReference type="EMBL" id="PHEX01000043">
    <property type="protein sequence ID" value="PKQ27927.1"/>
    <property type="molecule type" value="Genomic_DNA"/>
</dbReference>
<evidence type="ECO:0000256" key="2">
    <source>
        <dbReference type="SAM" id="Phobius"/>
    </source>
</evidence>
<organism evidence="3 4">
    <name type="scientific">Candidatus Anoxymicrobium japonicum</name>
    <dbReference type="NCBI Taxonomy" id="2013648"/>
    <lineage>
        <taxon>Bacteria</taxon>
        <taxon>Bacillati</taxon>
        <taxon>Actinomycetota</taxon>
        <taxon>Candidatus Geothermincolia</taxon>
        <taxon>Candidatus Geothermincolales</taxon>
        <taxon>Candidatus Anoxymicrobiaceae</taxon>
        <taxon>Candidatus Anoxymicrobium</taxon>
    </lineage>
</organism>
<dbReference type="Proteomes" id="UP000233654">
    <property type="component" value="Unassembled WGS sequence"/>
</dbReference>
<dbReference type="AlphaFoldDB" id="A0A2N3G5D1"/>
<reference evidence="3 4" key="1">
    <citation type="journal article" date="2017" name="ISME J.">
        <title>Potential for microbial H2 and metal transformations associated with novel bacteria and archaea in deep terrestrial subsurface sediments.</title>
        <authorList>
            <person name="Hernsdorf A.W."/>
            <person name="Amano Y."/>
            <person name="Miyakawa K."/>
            <person name="Ise K."/>
            <person name="Suzuki Y."/>
            <person name="Anantharaman K."/>
            <person name="Probst A."/>
            <person name="Burstein D."/>
            <person name="Thomas B.C."/>
            <person name="Banfield J.F."/>
        </authorList>
    </citation>
    <scope>NUCLEOTIDE SEQUENCE [LARGE SCALE GENOMIC DNA]</scope>
    <source>
        <strain evidence="3">HGW-Actinobacteria-3</strain>
    </source>
</reference>
<evidence type="ECO:0000256" key="1">
    <source>
        <dbReference type="SAM" id="MobiDB-lite"/>
    </source>
</evidence>
<protein>
    <recommendedName>
        <fullName evidence="5">Zinc-ribbon domain-containing protein</fullName>
    </recommendedName>
</protein>
<proteinExistence type="predicted"/>
<feature type="transmembrane region" description="Helical" evidence="2">
    <location>
        <begin position="135"/>
        <end position="158"/>
    </location>
</feature>
<keyword evidence="2" id="KW-0812">Transmembrane</keyword>
<feature type="compositionally biased region" description="Pro residues" evidence="1">
    <location>
        <begin position="70"/>
        <end position="82"/>
    </location>
</feature>
<keyword evidence="2" id="KW-0472">Membrane</keyword>
<feature type="region of interest" description="Disordered" evidence="1">
    <location>
        <begin position="70"/>
        <end position="98"/>
    </location>
</feature>
<comment type="caution">
    <text evidence="3">The sequence shown here is derived from an EMBL/GenBank/DDBJ whole genome shotgun (WGS) entry which is preliminary data.</text>
</comment>
<evidence type="ECO:0008006" key="5">
    <source>
        <dbReference type="Google" id="ProtNLM"/>
    </source>
</evidence>
<keyword evidence="2" id="KW-1133">Transmembrane helix</keyword>